<evidence type="ECO:0000313" key="3">
    <source>
        <dbReference type="WBParaSite" id="SMUV_0000825001-mRNA-1"/>
    </source>
</evidence>
<dbReference type="SMART" id="SM00034">
    <property type="entry name" value="CLECT"/>
    <property type="match status" value="1"/>
</dbReference>
<dbReference type="InterPro" id="IPR016187">
    <property type="entry name" value="CTDL_fold"/>
</dbReference>
<keyword evidence="2" id="KW-1185">Reference proteome</keyword>
<feature type="domain" description="C-type lectin" evidence="1">
    <location>
        <begin position="78"/>
        <end position="188"/>
    </location>
</feature>
<dbReference type="STRING" id="451379.A0A0N5ATT2"/>
<accession>A0A0N5ATT2</accession>
<dbReference type="AlphaFoldDB" id="A0A0N5ATT2"/>
<reference evidence="3" key="1">
    <citation type="submission" date="2017-02" db="UniProtKB">
        <authorList>
            <consortium name="WormBaseParasite"/>
        </authorList>
    </citation>
    <scope>IDENTIFICATION</scope>
</reference>
<evidence type="ECO:0000313" key="2">
    <source>
        <dbReference type="Proteomes" id="UP000046393"/>
    </source>
</evidence>
<dbReference type="Proteomes" id="UP000046393">
    <property type="component" value="Unplaced"/>
</dbReference>
<dbReference type="Pfam" id="PF00059">
    <property type="entry name" value="Lectin_C"/>
    <property type="match status" value="1"/>
</dbReference>
<dbReference type="WBParaSite" id="SMUV_0000825001-mRNA-1">
    <property type="protein sequence ID" value="SMUV_0000825001-mRNA-1"/>
    <property type="gene ID" value="SMUV_0000825001"/>
</dbReference>
<dbReference type="InterPro" id="IPR001304">
    <property type="entry name" value="C-type_lectin-like"/>
</dbReference>
<dbReference type="CDD" id="cd00037">
    <property type="entry name" value="CLECT"/>
    <property type="match status" value="1"/>
</dbReference>
<proteinExistence type="predicted"/>
<dbReference type="Gene3D" id="3.10.100.10">
    <property type="entry name" value="Mannose-Binding Protein A, subunit A"/>
    <property type="match status" value="1"/>
</dbReference>
<dbReference type="SUPFAM" id="SSF56436">
    <property type="entry name" value="C-type lectin-like"/>
    <property type="match status" value="1"/>
</dbReference>
<name>A0A0N5ATT2_9BILA</name>
<organism evidence="2 3">
    <name type="scientific">Syphacia muris</name>
    <dbReference type="NCBI Taxonomy" id="451379"/>
    <lineage>
        <taxon>Eukaryota</taxon>
        <taxon>Metazoa</taxon>
        <taxon>Ecdysozoa</taxon>
        <taxon>Nematoda</taxon>
        <taxon>Chromadorea</taxon>
        <taxon>Rhabditida</taxon>
        <taxon>Spirurina</taxon>
        <taxon>Oxyuridomorpha</taxon>
        <taxon>Oxyuroidea</taxon>
        <taxon>Oxyuridae</taxon>
        <taxon>Syphacia</taxon>
    </lineage>
</organism>
<protein>
    <submittedName>
        <fullName evidence="3">C-type lectin domain-containing protein</fullName>
    </submittedName>
</protein>
<dbReference type="PROSITE" id="PS50041">
    <property type="entry name" value="C_TYPE_LECTIN_2"/>
    <property type="match status" value="1"/>
</dbReference>
<evidence type="ECO:0000259" key="1">
    <source>
        <dbReference type="PROSITE" id="PS50041"/>
    </source>
</evidence>
<dbReference type="PANTHER" id="PTHR31024">
    <property type="entry name" value="C-TYPE LECTIN"/>
    <property type="match status" value="1"/>
</dbReference>
<sequence length="215" mass="24083">MKPECEEAAKLQSEGVKIVTIDLSLMDREQKSSDFGDRCLLLTNDIGFMETFEYTLCRANCFCISPTIQFYDEKKCDIYGQCVYFEETAVGTESAKISCGINYMSLADVHSDSKDAFLTEIAKSYGAKEYIIGLEDVNGDFVWSNGKTLESDEYNLYGAGEPDVRHGNCTYAAIDTDGKAIWKTMSCSYTAPAKKYFCQKNTCDTKHYCSTEADQ</sequence>
<dbReference type="InterPro" id="IPR016186">
    <property type="entry name" value="C-type_lectin-like/link_sf"/>
</dbReference>
<dbReference type="PANTHER" id="PTHR31024:SF3">
    <property type="entry name" value="C-TYPE LECTIN-RELATED"/>
    <property type="match status" value="1"/>
</dbReference>